<feature type="region of interest" description="Disordered" evidence="1">
    <location>
        <begin position="1"/>
        <end position="33"/>
    </location>
</feature>
<evidence type="ECO:0000313" key="2">
    <source>
        <dbReference type="EMBL" id="PMR73067.1"/>
    </source>
</evidence>
<proteinExistence type="predicted"/>
<dbReference type="OrthoDB" id="6173149at2"/>
<reference evidence="2 3" key="1">
    <citation type="submission" date="2018-01" db="EMBL/GenBank/DDBJ databases">
        <title>Halomonas endophytica sp. nov., isolated from storage liquid in the stems of Populus euphratica.</title>
        <authorList>
            <person name="Chen C."/>
        </authorList>
    </citation>
    <scope>NUCLEOTIDE SEQUENCE [LARGE SCALE GENOMIC DNA]</scope>
    <source>
        <strain evidence="2 3">MC28</strain>
    </source>
</reference>
<protein>
    <submittedName>
        <fullName evidence="2">Uncharacterized protein</fullName>
    </submittedName>
</protein>
<evidence type="ECO:0000256" key="1">
    <source>
        <dbReference type="SAM" id="MobiDB-lite"/>
    </source>
</evidence>
<keyword evidence="3" id="KW-1185">Reference proteome</keyword>
<gene>
    <name evidence="2" type="ORF">C1H69_18985</name>
</gene>
<organism evidence="2 3">
    <name type="scientific">Billgrantia endophytica</name>
    <dbReference type="NCBI Taxonomy" id="2033802"/>
    <lineage>
        <taxon>Bacteria</taxon>
        <taxon>Pseudomonadati</taxon>
        <taxon>Pseudomonadota</taxon>
        <taxon>Gammaproteobacteria</taxon>
        <taxon>Oceanospirillales</taxon>
        <taxon>Halomonadaceae</taxon>
        <taxon>Billgrantia</taxon>
    </lineage>
</organism>
<evidence type="ECO:0000313" key="3">
    <source>
        <dbReference type="Proteomes" id="UP000235803"/>
    </source>
</evidence>
<dbReference type="Proteomes" id="UP000235803">
    <property type="component" value="Unassembled WGS sequence"/>
</dbReference>
<comment type="caution">
    <text evidence="2">The sequence shown here is derived from an EMBL/GenBank/DDBJ whole genome shotgun (WGS) entry which is preliminary data.</text>
</comment>
<accession>A0A2N7TXZ5</accession>
<dbReference type="EMBL" id="PNRF01000038">
    <property type="protein sequence ID" value="PMR73067.1"/>
    <property type="molecule type" value="Genomic_DNA"/>
</dbReference>
<dbReference type="AlphaFoldDB" id="A0A2N7TXZ5"/>
<name>A0A2N7TXZ5_9GAMM</name>
<sequence length="68" mass="8006">MLQERSSEWPKRWEEKGRQEGRQEGREEGRREAAHNMLLRTQFDDTTIAEIVGLEVSEISALRAELKH</sequence>